<name>A0A9X4M938_9CYAN</name>
<feature type="domain" description="Methyltransferase" evidence="4">
    <location>
        <begin position="66"/>
        <end position="172"/>
    </location>
</feature>
<dbReference type="PANTHER" id="PTHR43464">
    <property type="entry name" value="METHYLTRANSFERASE"/>
    <property type="match status" value="1"/>
</dbReference>
<dbReference type="RefSeq" id="WP_009626937.1">
    <property type="nucleotide sequence ID" value="NZ_VBTY01000066.1"/>
</dbReference>
<dbReference type="Pfam" id="PF13649">
    <property type="entry name" value="Methyltransf_25"/>
    <property type="match status" value="1"/>
</dbReference>
<reference evidence="5" key="1">
    <citation type="submission" date="2019-05" db="EMBL/GenBank/DDBJ databases">
        <title>Whole genome sequencing of Pseudanabaena catenata USMAC16.</title>
        <authorList>
            <person name="Khan Z."/>
            <person name="Omar W.M."/>
            <person name="Convey P."/>
            <person name="Merican F."/>
            <person name="Najimudin N."/>
        </authorList>
    </citation>
    <scope>NUCLEOTIDE SEQUENCE</scope>
    <source>
        <strain evidence="5">USMAC16</strain>
    </source>
</reference>
<evidence type="ECO:0000256" key="3">
    <source>
        <dbReference type="ARBA" id="ARBA00022691"/>
    </source>
</evidence>
<gene>
    <name evidence="5" type="ORF">FEV09_09755</name>
</gene>
<protein>
    <submittedName>
        <fullName evidence="5">Methyltransferase domain-containing protein</fullName>
    </submittedName>
</protein>
<dbReference type="InterPro" id="IPR041698">
    <property type="entry name" value="Methyltransf_25"/>
</dbReference>
<dbReference type="InterPro" id="IPR029063">
    <property type="entry name" value="SAM-dependent_MTases_sf"/>
</dbReference>
<dbReference type="Gene3D" id="3.40.50.150">
    <property type="entry name" value="Vaccinia Virus protein VP39"/>
    <property type="match status" value="1"/>
</dbReference>
<evidence type="ECO:0000313" key="5">
    <source>
        <dbReference type="EMBL" id="MDG3494842.1"/>
    </source>
</evidence>
<dbReference type="EMBL" id="VBTY01000066">
    <property type="protein sequence ID" value="MDG3494842.1"/>
    <property type="molecule type" value="Genomic_DNA"/>
</dbReference>
<proteinExistence type="predicted"/>
<evidence type="ECO:0000256" key="2">
    <source>
        <dbReference type="ARBA" id="ARBA00022679"/>
    </source>
</evidence>
<dbReference type="PANTHER" id="PTHR43464:SF19">
    <property type="entry name" value="UBIQUINONE BIOSYNTHESIS O-METHYLTRANSFERASE, MITOCHONDRIAL"/>
    <property type="match status" value="1"/>
</dbReference>
<keyword evidence="6" id="KW-1185">Reference proteome</keyword>
<dbReference type="GO" id="GO:0032259">
    <property type="term" value="P:methylation"/>
    <property type="evidence" value="ECO:0007669"/>
    <property type="project" value="UniProtKB-KW"/>
</dbReference>
<dbReference type="CDD" id="cd02440">
    <property type="entry name" value="AdoMet_MTases"/>
    <property type="match status" value="1"/>
</dbReference>
<keyword evidence="2" id="KW-0808">Transferase</keyword>
<dbReference type="GO" id="GO:0008168">
    <property type="term" value="F:methyltransferase activity"/>
    <property type="evidence" value="ECO:0007669"/>
    <property type="project" value="UniProtKB-KW"/>
</dbReference>
<organism evidence="5 6">
    <name type="scientific">Pseudanabaena catenata USMAC16</name>
    <dbReference type="NCBI Taxonomy" id="1855837"/>
    <lineage>
        <taxon>Bacteria</taxon>
        <taxon>Bacillati</taxon>
        <taxon>Cyanobacteriota</taxon>
        <taxon>Cyanophyceae</taxon>
        <taxon>Pseudanabaenales</taxon>
        <taxon>Pseudanabaenaceae</taxon>
        <taxon>Pseudanabaena</taxon>
    </lineage>
</organism>
<dbReference type="SUPFAM" id="SSF53335">
    <property type="entry name" value="S-adenosyl-L-methionine-dependent methyltransferases"/>
    <property type="match status" value="1"/>
</dbReference>
<dbReference type="Proteomes" id="UP001152872">
    <property type="component" value="Unassembled WGS sequence"/>
</dbReference>
<evidence type="ECO:0000259" key="4">
    <source>
        <dbReference type="Pfam" id="PF13649"/>
    </source>
</evidence>
<dbReference type="AlphaFoldDB" id="A0A9X4M938"/>
<evidence type="ECO:0000256" key="1">
    <source>
        <dbReference type="ARBA" id="ARBA00022603"/>
    </source>
</evidence>
<evidence type="ECO:0000313" key="6">
    <source>
        <dbReference type="Proteomes" id="UP001152872"/>
    </source>
</evidence>
<comment type="caution">
    <text evidence="5">The sequence shown here is derived from an EMBL/GenBank/DDBJ whole genome shotgun (WGS) entry which is preliminary data.</text>
</comment>
<keyword evidence="3" id="KW-0949">S-adenosyl-L-methionine</keyword>
<accession>A0A9X4M938</accession>
<keyword evidence="1 5" id="KW-0489">Methyltransferase</keyword>
<sequence>MPSFQIRTDRDELMDDFTIKDERLTDALEQLRPINQLLGGYGTTMAVLAPFLRSQSQSRPNQTIRILDLGTGIGDFPEYIVRWAAAQFPAIAVEVVAIDANPVTVDYARAALAKRMPPQLQAKIKVEVADALALPYADREFDVAIAAMFLHHFAHDNAVQIVRSMQRVSKQGILINDLHRHPLAYYGIYALTRILPAAPMVRNDAPLSVLRGFKFPELINIAESAGLSNFSLKWRYAFRWVLHTVKL</sequence>